<evidence type="ECO:0000256" key="1">
    <source>
        <dbReference type="ARBA" id="ARBA00022737"/>
    </source>
</evidence>
<feature type="repeat" description="ANK" evidence="3">
    <location>
        <begin position="421"/>
        <end position="453"/>
    </location>
</feature>
<feature type="repeat" description="ANK" evidence="3">
    <location>
        <begin position="355"/>
        <end position="387"/>
    </location>
</feature>
<feature type="repeat" description="ANK" evidence="3">
    <location>
        <begin position="322"/>
        <end position="354"/>
    </location>
</feature>
<dbReference type="SUPFAM" id="SSF48403">
    <property type="entry name" value="Ankyrin repeat"/>
    <property type="match status" value="1"/>
</dbReference>
<comment type="caution">
    <text evidence="5">The sequence shown here is derived from an EMBL/GenBank/DDBJ whole genome shotgun (WGS) entry which is preliminary data.</text>
</comment>
<gene>
    <name evidence="5" type="ORF">EVOR1521_LOCUS17627</name>
</gene>
<feature type="repeat" description="ANK" evidence="3">
    <location>
        <begin position="188"/>
        <end position="220"/>
    </location>
</feature>
<feature type="compositionally biased region" description="Low complexity" evidence="4">
    <location>
        <begin position="661"/>
        <end position="671"/>
    </location>
</feature>
<dbReference type="AlphaFoldDB" id="A0AA36N7U7"/>
<dbReference type="PANTHER" id="PTHR24171:SF9">
    <property type="entry name" value="ANKYRIN REPEAT DOMAIN-CONTAINING PROTEIN 39"/>
    <property type="match status" value="1"/>
</dbReference>
<keyword evidence="6" id="KW-1185">Reference proteome</keyword>
<evidence type="ECO:0000256" key="2">
    <source>
        <dbReference type="ARBA" id="ARBA00023043"/>
    </source>
</evidence>
<dbReference type="SMART" id="SM00248">
    <property type="entry name" value="ANK"/>
    <property type="match status" value="10"/>
</dbReference>
<dbReference type="PROSITE" id="PS50088">
    <property type="entry name" value="ANK_REPEAT"/>
    <property type="match status" value="10"/>
</dbReference>
<feature type="repeat" description="ANK" evidence="3">
    <location>
        <begin position="221"/>
        <end position="247"/>
    </location>
</feature>
<keyword evidence="1" id="KW-0677">Repeat</keyword>
<dbReference type="EMBL" id="CAUJNA010002358">
    <property type="protein sequence ID" value="CAJ1392562.1"/>
    <property type="molecule type" value="Genomic_DNA"/>
</dbReference>
<dbReference type="Proteomes" id="UP001178507">
    <property type="component" value="Unassembled WGS sequence"/>
</dbReference>
<feature type="repeat" description="ANK" evidence="3">
    <location>
        <begin position="121"/>
        <end position="153"/>
    </location>
</feature>
<feature type="repeat" description="ANK" evidence="3">
    <location>
        <begin position="288"/>
        <end position="320"/>
    </location>
</feature>
<accession>A0AA36N7U7</accession>
<dbReference type="Gene3D" id="1.25.40.20">
    <property type="entry name" value="Ankyrin repeat-containing domain"/>
    <property type="match status" value="3"/>
</dbReference>
<organism evidence="5 6">
    <name type="scientific">Effrenium voratum</name>
    <dbReference type="NCBI Taxonomy" id="2562239"/>
    <lineage>
        <taxon>Eukaryota</taxon>
        <taxon>Sar</taxon>
        <taxon>Alveolata</taxon>
        <taxon>Dinophyceae</taxon>
        <taxon>Suessiales</taxon>
        <taxon>Symbiodiniaceae</taxon>
        <taxon>Effrenium</taxon>
    </lineage>
</organism>
<feature type="repeat" description="ANK" evidence="3">
    <location>
        <begin position="154"/>
        <end position="186"/>
    </location>
</feature>
<dbReference type="PANTHER" id="PTHR24171">
    <property type="entry name" value="ANKYRIN REPEAT DOMAIN-CONTAINING PROTEIN 39-RELATED"/>
    <property type="match status" value="1"/>
</dbReference>
<name>A0AA36N7U7_9DINO</name>
<dbReference type="Pfam" id="PF12796">
    <property type="entry name" value="Ank_2"/>
    <property type="match status" value="5"/>
</dbReference>
<protein>
    <submittedName>
        <fullName evidence="5">Uncharacterized protein</fullName>
    </submittedName>
</protein>
<dbReference type="InterPro" id="IPR036770">
    <property type="entry name" value="Ankyrin_rpt-contain_sf"/>
</dbReference>
<feature type="repeat" description="ANK" evidence="3">
    <location>
        <begin position="255"/>
        <end position="287"/>
    </location>
</feature>
<reference evidence="5" key="1">
    <citation type="submission" date="2023-08" db="EMBL/GenBank/DDBJ databases">
        <authorList>
            <person name="Chen Y."/>
            <person name="Shah S."/>
            <person name="Dougan E. K."/>
            <person name="Thang M."/>
            <person name="Chan C."/>
        </authorList>
    </citation>
    <scope>NUCLEOTIDE SEQUENCE</scope>
</reference>
<dbReference type="PROSITE" id="PS50297">
    <property type="entry name" value="ANK_REP_REGION"/>
    <property type="match status" value="10"/>
</dbReference>
<proteinExistence type="predicted"/>
<sequence length="758" mass="81979">MASVSLCSGTEVLTISDFAVWWQETSEQRELGACFVDALRQAVAQRMQLAHFRRLSLVSADRVFSRDSPWSDVEPVVAVLKPFRAASAEDAVRLFQAVHLGDLAELCGLLDEPYDPNLSQRRETLLQVAATHGHVQVVRSLLEAGGRINKADDDGVTPLHLAAQHGRAEVVHCLLQNGADMNKARTSNGDTPLHVAARNRRAEVVNCLLEAGADKDKGDNDGATPLYLCAQHGRAEIAGHLIDAGADKDRGMGRHGITPLQIASRNGHLEIVQGLLEAGADKDKPSNDGFTPLHISSQYGRVDIVECLLKAGADRDKAKSDNGVAPLHTAALHGHSEIVHLLLAAGADKDKANTDGFTALHVAAQSAQLQVLCELLEAGADMDKASNVGVTPLHVAALSGHLQVVRSLLKAGADKDRGNNDGLTPLHLAAGYDHADVARCLLEAGANKDKDCNAGVTPLDLAAYRGHVEIMTSRPSRPSTGKRSIGWQHALASCSENGFVEVVLTETTDRRFSGGWKRRHAAVEAEAKAYRERRQRRATRRSDEGVPTLLLCSKDQAEALQFTASGDSEEVQVAFETFHRAVRQAANAGQAQLLVDLANFEPKKEMATFLADIAVKRKIWRSRAAWVLAKLSEMPSWKAAVEASEALDLIDALSPKAAAASPASSRNSLNSPQHSEPEPEYSDKSLAQDGSKSSCLSPKALPWQEKVRRDSPWYLHMFFKVIGVECTLRFCKCLVPRHIQSIACIASDVGTLPDQLMR</sequence>
<evidence type="ECO:0000313" key="6">
    <source>
        <dbReference type="Proteomes" id="UP001178507"/>
    </source>
</evidence>
<dbReference type="PRINTS" id="PR01415">
    <property type="entry name" value="ANKYRIN"/>
</dbReference>
<evidence type="ECO:0000256" key="3">
    <source>
        <dbReference type="PROSITE-ProRule" id="PRU00023"/>
    </source>
</evidence>
<feature type="region of interest" description="Disordered" evidence="4">
    <location>
        <begin position="661"/>
        <end position="697"/>
    </location>
</feature>
<evidence type="ECO:0000313" key="5">
    <source>
        <dbReference type="EMBL" id="CAJ1392562.1"/>
    </source>
</evidence>
<evidence type="ECO:0000256" key="4">
    <source>
        <dbReference type="SAM" id="MobiDB-lite"/>
    </source>
</evidence>
<feature type="repeat" description="ANK" evidence="3">
    <location>
        <begin position="388"/>
        <end position="420"/>
    </location>
</feature>
<dbReference type="InterPro" id="IPR002110">
    <property type="entry name" value="Ankyrin_rpt"/>
</dbReference>
<keyword evidence="2 3" id="KW-0040">ANK repeat</keyword>